<reference evidence="3 4" key="1">
    <citation type="submission" date="2020-01" db="EMBL/GenBank/DDBJ databases">
        <title>Kibdelosporangium persica a novel Actinomycetes from a hot desert in Iran.</title>
        <authorList>
            <person name="Safaei N."/>
            <person name="Zaburannyi N."/>
            <person name="Mueller R."/>
            <person name="Wink J."/>
        </authorList>
    </citation>
    <scope>NUCLEOTIDE SEQUENCE [LARGE SCALE GENOMIC DNA]</scope>
    <source>
        <strain evidence="3 4">4NS15</strain>
    </source>
</reference>
<name>A0ABX2FC26_9PSEU</name>
<keyword evidence="2" id="KW-0732">Signal</keyword>
<dbReference type="PROSITE" id="PS51257">
    <property type="entry name" value="PROKAR_LIPOPROTEIN"/>
    <property type="match status" value="1"/>
</dbReference>
<accession>A0ABX2FC26</accession>
<sequence>MRHLATVGASVLLALSAACGAQTQTGSAPPPSASDLPSETIPPSDPQLPGEQPAGAKLVTKLDAAKLPEGYPRKVWTEGDGTRVGVTAQEGGCSRASVEIGEQSTDKVVLTLVETMPATEQMCTMDIRYPVFTVNLNAPLAERPVILDYQQRKV</sequence>
<organism evidence="3 4">
    <name type="scientific">Kibdelosporangium persicum</name>
    <dbReference type="NCBI Taxonomy" id="2698649"/>
    <lineage>
        <taxon>Bacteria</taxon>
        <taxon>Bacillati</taxon>
        <taxon>Actinomycetota</taxon>
        <taxon>Actinomycetes</taxon>
        <taxon>Pseudonocardiales</taxon>
        <taxon>Pseudonocardiaceae</taxon>
        <taxon>Kibdelosporangium</taxon>
    </lineage>
</organism>
<feature type="signal peptide" evidence="2">
    <location>
        <begin position="1"/>
        <end position="23"/>
    </location>
</feature>
<feature type="region of interest" description="Disordered" evidence="1">
    <location>
        <begin position="22"/>
        <end position="54"/>
    </location>
</feature>
<evidence type="ECO:0000256" key="2">
    <source>
        <dbReference type="SAM" id="SignalP"/>
    </source>
</evidence>
<keyword evidence="4" id="KW-1185">Reference proteome</keyword>
<feature type="chain" id="PRO_5046207426" evidence="2">
    <location>
        <begin position="24"/>
        <end position="154"/>
    </location>
</feature>
<evidence type="ECO:0000313" key="3">
    <source>
        <dbReference type="EMBL" id="NRN68431.1"/>
    </source>
</evidence>
<dbReference type="RefSeq" id="WP_173137571.1">
    <property type="nucleotide sequence ID" value="NZ_CBCSGW010000088.1"/>
</dbReference>
<dbReference type="Proteomes" id="UP000763557">
    <property type="component" value="Unassembled WGS sequence"/>
</dbReference>
<comment type="caution">
    <text evidence="3">The sequence shown here is derived from an EMBL/GenBank/DDBJ whole genome shotgun (WGS) entry which is preliminary data.</text>
</comment>
<proteinExistence type="predicted"/>
<dbReference type="EMBL" id="JAAATY010000020">
    <property type="protein sequence ID" value="NRN68431.1"/>
    <property type="molecule type" value="Genomic_DNA"/>
</dbReference>
<evidence type="ECO:0000256" key="1">
    <source>
        <dbReference type="SAM" id="MobiDB-lite"/>
    </source>
</evidence>
<protein>
    <submittedName>
        <fullName evidence="3">Uncharacterized protein</fullName>
    </submittedName>
</protein>
<gene>
    <name evidence="3" type="ORF">GC106_56740</name>
</gene>
<evidence type="ECO:0000313" key="4">
    <source>
        <dbReference type="Proteomes" id="UP000763557"/>
    </source>
</evidence>